<protein>
    <submittedName>
        <fullName evidence="1">Uncharacterized protein</fullName>
    </submittedName>
</protein>
<organism evidence="1 2">
    <name type="scientific">Skermanella cutis</name>
    <dbReference type="NCBI Taxonomy" id="2775420"/>
    <lineage>
        <taxon>Bacteria</taxon>
        <taxon>Pseudomonadati</taxon>
        <taxon>Pseudomonadota</taxon>
        <taxon>Alphaproteobacteria</taxon>
        <taxon>Rhodospirillales</taxon>
        <taxon>Azospirillaceae</taxon>
        <taxon>Skermanella</taxon>
    </lineage>
</organism>
<reference evidence="1" key="1">
    <citation type="submission" date="2021-02" db="EMBL/GenBank/DDBJ databases">
        <title>Skermanella TT6 skin isolate.</title>
        <authorList>
            <person name="Lee K."/>
            <person name="Ganzorig M."/>
        </authorList>
    </citation>
    <scope>NUCLEOTIDE SEQUENCE</scope>
    <source>
        <strain evidence="1">TT6</strain>
    </source>
</reference>
<keyword evidence="2" id="KW-1185">Reference proteome</keyword>
<name>A0ABX7AZS5_9PROT</name>
<accession>A0ABX7AZS5</accession>
<evidence type="ECO:0000313" key="1">
    <source>
        <dbReference type="EMBL" id="QQP87408.1"/>
    </source>
</evidence>
<dbReference type="RefSeq" id="WP_201070343.1">
    <property type="nucleotide sequence ID" value="NZ_CP067420.1"/>
</dbReference>
<sequence length="74" mass="8235">MAEPAAAKRVRRYRAAQRDHRGMVRVGLQVPKSDLADIKAAAKQARDRHARACLAKRELEFVLSTLKIKSPGVV</sequence>
<proteinExistence type="predicted"/>
<gene>
    <name evidence="1" type="ORF">IGS68_14910</name>
</gene>
<evidence type="ECO:0000313" key="2">
    <source>
        <dbReference type="Proteomes" id="UP000595197"/>
    </source>
</evidence>
<dbReference type="EMBL" id="CP067420">
    <property type="protein sequence ID" value="QQP87408.1"/>
    <property type="molecule type" value="Genomic_DNA"/>
</dbReference>
<dbReference type="Proteomes" id="UP000595197">
    <property type="component" value="Chromosome"/>
</dbReference>